<keyword evidence="4" id="KW-0808">Transferase</keyword>
<dbReference type="InterPro" id="IPR043128">
    <property type="entry name" value="Rev_trsase/Diguanyl_cyclase"/>
</dbReference>
<feature type="domain" description="UmuC" evidence="3">
    <location>
        <begin position="4"/>
        <end position="188"/>
    </location>
</feature>
<proteinExistence type="inferred from homology"/>
<dbReference type="PANTHER" id="PTHR11076:SF33">
    <property type="entry name" value="DNA POLYMERASE KAPPA"/>
    <property type="match status" value="1"/>
</dbReference>
<dbReference type="InterPro" id="IPR024728">
    <property type="entry name" value="PolY_HhH_motif"/>
</dbReference>
<gene>
    <name evidence="4" type="ORF">B1B_05463</name>
</gene>
<dbReference type="InterPro" id="IPR036775">
    <property type="entry name" value="DNA_pol_Y-fam_lit_finger_sf"/>
</dbReference>
<dbReference type="SUPFAM" id="SSF100879">
    <property type="entry name" value="Lesion bypass DNA polymerase (Y-family), little finger domain"/>
    <property type="match status" value="1"/>
</dbReference>
<dbReference type="EMBL" id="AUZY01003464">
    <property type="protein sequence ID" value="EQD69116.1"/>
    <property type="molecule type" value="Genomic_DNA"/>
</dbReference>
<dbReference type="Pfam" id="PF00817">
    <property type="entry name" value="IMS"/>
    <property type="match status" value="1"/>
</dbReference>
<dbReference type="HAMAP" id="MF_01113">
    <property type="entry name" value="DNApol_IV"/>
    <property type="match status" value="1"/>
</dbReference>
<dbReference type="Pfam" id="PF11798">
    <property type="entry name" value="IMS_HHH"/>
    <property type="match status" value="1"/>
</dbReference>
<dbReference type="AlphaFoldDB" id="T1B872"/>
<evidence type="ECO:0000256" key="2">
    <source>
        <dbReference type="SAM" id="MobiDB-lite"/>
    </source>
</evidence>
<feature type="compositionally biased region" description="Basic and acidic residues" evidence="2">
    <location>
        <begin position="233"/>
        <end position="253"/>
    </location>
</feature>
<keyword evidence="4" id="KW-0548">Nucleotidyltransferase</keyword>
<dbReference type="CDD" id="cd03586">
    <property type="entry name" value="PolY_Pol_IV_kappa"/>
    <property type="match status" value="1"/>
</dbReference>
<organism evidence="4">
    <name type="scientific">mine drainage metagenome</name>
    <dbReference type="NCBI Taxonomy" id="410659"/>
    <lineage>
        <taxon>unclassified sequences</taxon>
        <taxon>metagenomes</taxon>
        <taxon>ecological metagenomes</taxon>
    </lineage>
</organism>
<dbReference type="InterPro" id="IPR050116">
    <property type="entry name" value="DNA_polymerase-Y"/>
</dbReference>
<comment type="caution">
    <text evidence="4">The sequence shown here is derived from an EMBL/GenBank/DDBJ whole genome shotgun (WGS) entry which is preliminary data.</text>
</comment>
<dbReference type="GO" id="GO:0006281">
    <property type="term" value="P:DNA repair"/>
    <property type="evidence" value="ECO:0007669"/>
    <property type="project" value="InterPro"/>
</dbReference>
<dbReference type="InterPro" id="IPR022880">
    <property type="entry name" value="DNApol_IV"/>
</dbReference>
<comment type="similarity">
    <text evidence="1">Belongs to the DNA polymerase type-Y family.</text>
</comment>
<keyword evidence="4" id="KW-0239">DNA-directed DNA polymerase</keyword>
<dbReference type="Gene3D" id="3.40.1170.60">
    <property type="match status" value="1"/>
</dbReference>
<reference evidence="4" key="2">
    <citation type="journal article" date="2014" name="ISME J.">
        <title>Microbial stratification in low pH oxic and suboxic macroscopic growths along an acid mine drainage.</title>
        <authorList>
            <person name="Mendez-Garcia C."/>
            <person name="Mesa V."/>
            <person name="Sprenger R.R."/>
            <person name="Richter M."/>
            <person name="Diez M.S."/>
            <person name="Solano J."/>
            <person name="Bargiela R."/>
            <person name="Golyshina O.V."/>
            <person name="Manteca A."/>
            <person name="Ramos J.L."/>
            <person name="Gallego J.R."/>
            <person name="Llorente I."/>
            <person name="Martins Dos Santos V.A."/>
            <person name="Jensen O.N."/>
            <person name="Pelaez A.I."/>
            <person name="Sanchez J."/>
            <person name="Ferrer M."/>
        </authorList>
    </citation>
    <scope>NUCLEOTIDE SEQUENCE</scope>
</reference>
<reference evidence="4" key="1">
    <citation type="submission" date="2013-08" db="EMBL/GenBank/DDBJ databases">
        <authorList>
            <person name="Mendez C."/>
            <person name="Richter M."/>
            <person name="Ferrer M."/>
            <person name="Sanchez J."/>
        </authorList>
    </citation>
    <scope>NUCLEOTIDE SEQUENCE</scope>
</reference>
<dbReference type="PANTHER" id="PTHR11076">
    <property type="entry name" value="DNA REPAIR POLYMERASE UMUC / TRANSFERASE FAMILY MEMBER"/>
    <property type="match status" value="1"/>
</dbReference>
<dbReference type="Gene3D" id="1.10.150.20">
    <property type="entry name" value="5' to 3' exonuclease, C-terminal subdomain"/>
    <property type="match status" value="1"/>
</dbReference>
<dbReference type="InterPro" id="IPR001126">
    <property type="entry name" value="UmuC"/>
</dbReference>
<protein>
    <submittedName>
        <fullName evidence="4">DNA-directed DNA polymerase</fullName>
    </submittedName>
</protein>
<dbReference type="GO" id="GO:0003887">
    <property type="term" value="F:DNA-directed DNA polymerase activity"/>
    <property type="evidence" value="ECO:0007669"/>
    <property type="project" value="UniProtKB-KW"/>
</dbReference>
<evidence type="ECO:0000259" key="3">
    <source>
        <dbReference type="PROSITE" id="PS50173"/>
    </source>
</evidence>
<feature type="region of interest" description="Disordered" evidence="2">
    <location>
        <begin position="356"/>
        <end position="377"/>
    </location>
</feature>
<dbReference type="InterPro" id="IPR043502">
    <property type="entry name" value="DNA/RNA_pol_sf"/>
</dbReference>
<dbReference type="Pfam" id="PF11799">
    <property type="entry name" value="IMS_C"/>
    <property type="match status" value="1"/>
</dbReference>
<dbReference type="SUPFAM" id="SSF56672">
    <property type="entry name" value="DNA/RNA polymerases"/>
    <property type="match status" value="1"/>
</dbReference>
<dbReference type="Gene3D" id="3.30.1490.100">
    <property type="entry name" value="DNA polymerase, Y-family, little finger domain"/>
    <property type="match status" value="1"/>
</dbReference>
<dbReference type="GO" id="GO:0042276">
    <property type="term" value="P:error-prone translesion synthesis"/>
    <property type="evidence" value="ECO:0007669"/>
    <property type="project" value="TreeGrafter"/>
</dbReference>
<dbReference type="PROSITE" id="PS50173">
    <property type="entry name" value="UMUC"/>
    <property type="match status" value="1"/>
</dbReference>
<sequence>MRWVVYVDMDAFYVSCELRDRPEDRGKPVIVGPSPKIERTRGVVLSASYEARRFGVHSAQPVGEADRRCPEAVWIPPDHAKYARISDEVRAWLSACFDPVVAHSIDEFAFHLDVNTAEEARARGEEFQRGLREELGLPSSIGIASHRILAKIASDRAKPGGIVLVPMDPESIQIFLGPLSVRAIPGVGPKTEERLRSLGIEHVEDLARHRRSELRAAVGEWAGELLALAAGRPRPDPVERDGPRSRSTDRTLPEDIDDPLEIEGIVRELSRSLASTLAQERLRYGRGGIGIKWADFTRVTRTHALPGRVEGPEPLEETAVRLVRELLADERLGRRRKVRLLSVRVERLAPALHHPSSLDRFDAEVPPQSNSARRPSD</sequence>
<name>T1B872_9ZZZZ</name>
<dbReference type="InterPro" id="IPR017961">
    <property type="entry name" value="DNA_pol_Y-fam_little_finger"/>
</dbReference>
<dbReference type="GO" id="GO:0003684">
    <property type="term" value="F:damaged DNA binding"/>
    <property type="evidence" value="ECO:0007669"/>
    <property type="project" value="InterPro"/>
</dbReference>
<accession>T1B872</accession>
<evidence type="ECO:0000256" key="1">
    <source>
        <dbReference type="ARBA" id="ARBA00010945"/>
    </source>
</evidence>
<evidence type="ECO:0000313" key="4">
    <source>
        <dbReference type="EMBL" id="EQD69116.1"/>
    </source>
</evidence>
<dbReference type="Gene3D" id="3.30.70.270">
    <property type="match status" value="1"/>
</dbReference>
<feature type="region of interest" description="Disordered" evidence="2">
    <location>
        <begin position="232"/>
        <end position="255"/>
    </location>
</feature>
<feature type="compositionally biased region" description="Polar residues" evidence="2">
    <location>
        <begin position="367"/>
        <end position="377"/>
    </location>
</feature>